<reference evidence="1 2" key="1">
    <citation type="journal article" date="2019" name="Emerg. Microbes Infect.">
        <title>Comprehensive subspecies identification of 175 nontuberculous mycobacteria species based on 7547 genomic profiles.</title>
        <authorList>
            <person name="Matsumoto Y."/>
            <person name="Kinjo T."/>
            <person name="Motooka D."/>
            <person name="Nabeya D."/>
            <person name="Jung N."/>
            <person name="Uechi K."/>
            <person name="Horii T."/>
            <person name="Iida T."/>
            <person name="Fujita J."/>
            <person name="Nakamura S."/>
        </authorList>
    </citation>
    <scope>NUCLEOTIDE SEQUENCE [LARGE SCALE GENOMIC DNA]</scope>
    <source>
        <strain evidence="1 2">JCM 18538</strain>
    </source>
</reference>
<name>A0A7I7RV47_9MYCO</name>
<protein>
    <submittedName>
        <fullName evidence="1">Uncharacterized protein</fullName>
    </submittedName>
</protein>
<sequence length="269" mass="28457">MTAAVDVSSPSGSRSTHSIPEIVTPLLPVTQVITHLGTNPMLTMPVVVGVEPDVDAAWHRLAEVADFFGIAMPGLDDFRVAVLEQLPVTRPVGTLLAVTATVFDVDGQSRVVVASEPVEPVRPAPVRIGRCDAVGLVPRSADPVWRRMAGRTTSRGHLDQFQRWLADQGWVDAVPVAVPHAKPSDAPYLGALVVETAAGLSGIEDPEPASLLDQLAACGVIANVDGTGRVPADVTRAWWVSPRFLIHPVADLDGTSLPAHGAPPFVEQR</sequence>
<dbReference type="Proteomes" id="UP000467428">
    <property type="component" value="Chromosome"/>
</dbReference>
<dbReference type="EMBL" id="AP022593">
    <property type="protein sequence ID" value="BBY47906.1"/>
    <property type="molecule type" value="Genomic_DNA"/>
</dbReference>
<dbReference type="AlphaFoldDB" id="A0A7I7RV47"/>
<geneLocation type="plasmid" evidence="2">
    <name>pjcm18538 dna</name>
</geneLocation>
<dbReference type="KEGG" id="marz:MARA_13740"/>
<organism evidence="1 2">
    <name type="scientific">Mycolicibacterium arabiense</name>
    <dbReference type="NCBI Taxonomy" id="1286181"/>
    <lineage>
        <taxon>Bacteria</taxon>
        <taxon>Bacillati</taxon>
        <taxon>Actinomycetota</taxon>
        <taxon>Actinomycetes</taxon>
        <taxon>Mycobacteriales</taxon>
        <taxon>Mycobacteriaceae</taxon>
        <taxon>Mycolicibacterium</taxon>
    </lineage>
</organism>
<proteinExistence type="predicted"/>
<keyword evidence="2" id="KW-1185">Reference proteome</keyword>
<evidence type="ECO:0000313" key="1">
    <source>
        <dbReference type="EMBL" id="BBY47906.1"/>
    </source>
</evidence>
<gene>
    <name evidence="1" type="ORF">MARA_13740</name>
</gene>
<accession>A0A7I7RV47</accession>
<evidence type="ECO:0000313" key="2">
    <source>
        <dbReference type="Proteomes" id="UP000467428"/>
    </source>
</evidence>